<sequence>MHSIDMIYILIFCIGWVIIGTFVLKKYKGRDEKPRLYKVMIVLLVGLFSFTFNFNLLNHFVSISILPLGVWMVYFFTRKGQWKSYRYYAWLGFFANYLFMLLLLANAGLHSLVYPKSSPTTFVASTEKPYLLESHSTAKEVSLKDDFVTIISTFKQGSHDVEEWYYVHVNDEKMKDEQFPYILTGTYSKFGSSLKPMIYVEKSGKGILVLTDGKQQYFEGQRSIFESEVEGRE</sequence>
<keyword evidence="1" id="KW-1133">Transmembrane helix</keyword>
<feature type="transmembrane region" description="Helical" evidence="1">
    <location>
        <begin position="6"/>
        <end position="24"/>
    </location>
</feature>
<dbReference type="EMBL" id="JAUSUB010000001">
    <property type="protein sequence ID" value="MDQ0268303.1"/>
    <property type="molecule type" value="Genomic_DNA"/>
</dbReference>
<organism evidence="2 3">
    <name type="scientific">Cytobacillus purgationiresistens</name>
    <dbReference type="NCBI Taxonomy" id="863449"/>
    <lineage>
        <taxon>Bacteria</taxon>
        <taxon>Bacillati</taxon>
        <taxon>Bacillota</taxon>
        <taxon>Bacilli</taxon>
        <taxon>Bacillales</taxon>
        <taxon>Bacillaceae</taxon>
        <taxon>Cytobacillus</taxon>
    </lineage>
</organism>
<proteinExistence type="predicted"/>
<keyword evidence="3" id="KW-1185">Reference proteome</keyword>
<gene>
    <name evidence="2" type="ORF">J2S17_000172</name>
</gene>
<accession>A0ABU0AAM7</accession>
<evidence type="ECO:0000256" key="1">
    <source>
        <dbReference type="SAM" id="Phobius"/>
    </source>
</evidence>
<dbReference type="RefSeq" id="WP_307470951.1">
    <property type="nucleotide sequence ID" value="NZ_JAUSUB010000001.1"/>
</dbReference>
<comment type="caution">
    <text evidence="2">The sequence shown here is derived from an EMBL/GenBank/DDBJ whole genome shotgun (WGS) entry which is preliminary data.</text>
</comment>
<keyword evidence="1" id="KW-0812">Transmembrane</keyword>
<keyword evidence="1" id="KW-0472">Membrane</keyword>
<feature type="transmembrane region" description="Helical" evidence="1">
    <location>
        <begin position="88"/>
        <end position="109"/>
    </location>
</feature>
<feature type="transmembrane region" description="Helical" evidence="1">
    <location>
        <begin position="36"/>
        <end position="54"/>
    </location>
</feature>
<reference evidence="2 3" key="1">
    <citation type="submission" date="2023-07" db="EMBL/GenBank/DDBJ databases">
        <title>Genomic Encyclopedia of Type Strains, Phase IV (KMG-IV): sequencing the most valuable type-strain genomes for metagenomic binning, comparative biology and taxonomic classification.</title>
        <authorList>
            <person name="Goeker M."/>
        </authorList>
    </citation>
    <scope>NUCLEOTIDE SEQUENCE [LARGE SCALE GENOMIC DNA]</scope>
    <source>
        <strain evidence="2 3">DSM 23494</strain>
    </source>
</reference>
<dbReference type="Proteomes" id="UP001238088">
    <property type="component" value="Unassembled WGS sequence"/>
</dbReference>
<evidence type="ECO:0000313" key="3">
    <source>
        <dbReference type="Proteomes" id="UP001238088"/>
    </source>
</evidence>
<protein>
    <submittedName>
        <fullName evidence="2">Uncharacterized protein</fullName>
    </submittedName>
</protein>
<feature type="transmembrane region" description="Helical" evidence="1">
    <location>
        <begin position="60"/>
        <end position="76"/>
    </location>
</feature>
<name>A0ABU0AAM7_9BACI</name>
<evidence type="ECO:0000313" key="2">
    <source>
        <dbReference type="EMBL" id="MDQ0268303.1"/>
    </source>
</evidence>